<comment type="similarity">
    <text evidence="3 10">Belongs to the cytochrome P450 family.</text>
</comment>
<dbReference type="InterPro" id="IPR036396">
    <property type="entry name" value="Cyt_P450_sf"/>
</dbReference>
<evidence type="ECO:0000256" key="5">
    <source>
        <dbReference type="ARBA" id="ARBA00022723"/>
    </source>
</evidence>
<evidence type="ECO:0000256" key="3">
    <source>
        <dbReference type="ARBA" id="ARBA00010617"/>
    </source>
</evidence>
<name>A0AAD7B6G4_9AGAR</name>
<keyword evidence="6 10" id="KW-0560">Oxidoreductase</keyword>
<dbReference type="EMBL" id="JARKIF010000033">
    <property type="protein sequence ID" value="KAJ7611277.1"/>
    <property type="molecule type" value="Genomic_DNA"/>
</dbReference>
<evidence type="ECO:0000256" key="8">
    <source>
        <dbReference type="ARBA" id="ARBA00023033"/>
    </source>
</evidence>
<evidence type="ECO:0000256" key="1">
    <source>
        <dbReference type="ARBA" id="ARBA00001971"/>
    </source>
</evidence>
<dbReference type="InterPro" id="IPR017972">
    <property type="entry name" value="Cyt_P450_CS"/>
</dbReference>
<keyword evidence="4 9" id="KW-0349">Heme</keyword>
<dbReference type="GO" id="GO:0020037">
    <property type="term" value="F:heme binding"/>
    <property type="evidence" value="ECO:0007669"/>
    <property type="project" value="InterPro"/>
</dbReference>
<comment type="caution">
    <text evidence="11">The sequence shown here is derived from an EMBL/GenBank/DDBJ whole genome shotgun (WGS) entry which is preliminary data.</text>
</comment>
<evidence type="ECO:0000313" key="11">
    <source>
        <dbReference type="EMBL" id="KAJ7611277.1"/>
    </source>
</evidence>
<dbReference type="AlphaFoldDB" id="A0AAD7B6G4"/>
<dbReference type="PRINTS" id="PR00385">
    <property type="entry name" value="P450"/>
</dbReference>
<evidence type="ECO:0000256" key="7">
    <source>
        <dbReference type="ARBA" id="ARBA00023004"/>
    </source>
</evidence>
<dbReference type="InterPro" id="IPR050364">
    <property type="entry name" value="Cytochrome_P450_fung"/>
</dbReference>
<dbReference type="GO" id="GO:0005506">
    <property type="term" value="F:iron ion binding"/>
    <property type="evidence" value="ECO:0007669"/>
    <property type="project" value="InterPro"/>
</dbReference>
<dbReference type="SUPFAM" id="SSF48264">
    <property type="entry name" value="Cytochrome P450"/>
    <property type="match status" value="1"/>
</dbReference>
<keyword evidence="12" id="KW-1185">Reference proteome</keyword>
<keyword evidence="8 10" id="KW-0503">Monooxygenase</keyword>
<reference evidence="11" key="1">
    <citation type="submission" date="2023-03" db="EMBL/GenBank/DDBJ databases">
        <title>Massive genome expansion in bonnet fungi (Mycena s.s.) driven by repeated elements and novel gene families across ecological guilds.</title>
        <authorList>
            <consortium name="Lawrence Berkeley National Laboratory"/>
            <person name="Harder C.B."/>
            <person name="Miyauchi S."/>
            <person name="Viragh M."/>
            <person name="Kuo A."/>
            <person name="Thoen E."/>
            <person name="Andreopoulos B."/>
            <person name="Lu D."/>
            <person name="Skrede I."/>
            <person name="Drula E."/>
            <person name="Henrissat B."/>
            <person name="Morin E."/>
            <person name="Kohler A."/>
            <person name="Barry K."/>
            <person name="LaButti K."/>
            <person name="Morin E."/>
            <person name="Salamov A."/>
            <person name="Lipzen A."/>
            <person name="Mereny Z."/>
            <person name="Hegedus B."/>
            <person name="Baldrian P."/>
            <person name="Stursova M."/>
            <person name="Weitz H."/>
            <person name="Taylor A."/>
            <person name="Grigoriev I.V."/>
            <person name="Nagy L.G."/>
            <person name="Martin F."/>
            <person name="Kauserud H."/>
        </authorList>
    </citation>
    <scope>NUCLEOTIDE SEQUENCE</scope>
    <source>
        <strain evidence="11">9284</strain>
    </source>
</reference>
<dbReference type="GO" id="GO:0004497">
    <property type="term" value="F:monooxygenase activity"/>
    <property type="evidence" value="ECO:0007669"/>
    <property type="project" value="UniProtKB-KW"/>
</dbReference>
<dbReference type="GO" id="GO:0016705">
    <property type="term" value="F:oxidoreductase activity, acting on paired donors, with incorporation or reduction of molecular oxygen"/>
    <property type="evidence" value="ECO:0007669"/>
    <property type="project" value="InterPro"/>
</dbReference>
<dbReference type="InterPro" id="IPR002401">
    <property type="entry name" value="Cyt_P450_E_grp-I"/>
</dbReference>
<protein>
    <submittedName>
        <fullName evidence="11">Cytochrome P450</fullName>
    </submittedName>
</protein>
<dbReference type="PROSITE" id="PS00086">
    <property type="entry name" value="CYTOCHROME_P450"/>
    <property type="match status" value="1"/>
</dbReference>
<sequence length="507" mass="56161">MSLDSKWAALLAVGAIVLIYPRVRKTSGPPLPPGPRPLPLIGNVLDIPSQDHWIKFTQLADVWGDIFSLTAFGQTMVIVNSLKIAEDFLDVRGANFSDRPIIPMGGELMGFNNVLSISQYGDRVRTERKLFHQLFGTRVSILNQFGTLIESEIKQLLRNVGQNEDDVVGQISRFTGGLTLRIAYGYHLVEPPQIDPFLHMFDTAGHNYASASKPAAFLVDILPTLRYWPAWLPGGGFHTIARAWRKQLFDTTDMGYEYVKKQMAAGPPEPSFVSTSLDEGVHDEYLIKWAAISIQAGGADTSSSQIEGFLLAMALHPEIQRTAQKELDAVVGPDRLPDINDRASLPYVDALCKEVLRWHVVTPTGIPHRAREDFVYERGEGLSPLMIPKGALVIPNIWKMTHDANHYTRPMEFDPTRFLSHDGKKAETDPTRMCFGFGRRICPGKLLADTTLFLTCSAILSVFDISFLEPSSGSDHIGQTSGTVSHPLPFKCRAVPRSTQAKALVRG</sequence>
<evidence type="ECO:0000256" key="9">
    <source>
        <dbReference type="PIRSR" id="PIRSR602401-1"/>
    </source>
</evidence>
<accession>A0AAD7B6G4</accession>
<keyword evidence="7 9" id="KW-0408">Iron</keyword>
<dbReference type="PANTHER" id="PTHR46300:SF7">
    <property type="entry name" value="P450, PUTATIVE (EUROFUNG)-RELATED"/>
    <property type="match status" value="1"/>
</dbReference>
<dbReference type="PANTHER" id="PTHR46300">
    <property type="entry name" value="P450, PUTATIVE (EUROFUNG)-RELATED-RELATED"/>
    <property type="match status" value="1"/>
</dbReference>
<evidence type="ECO:0000256" key="10">
    <source>
        <dbReference type="RuleBase" id="RU000461"/>
    </source>
</evidence>
<comment type="cofactor">
    <cofactor evidence="1 9">
        <name>heme</name>
        <dbReference type="ChEBI" id="CHEBI:30413"/>
    </cofactor>
</comment>
<dbReference type="CDD" id="cd11065">
    <property type="entry name" value="CYP64-like"/>
    <property type="match status" value="1"/>
</dbReference>
<organism evidence="11 12">
    <name type="scientific">Roridomyces roridus</name>
    <dbReference type="NCBI Taxonomy" id="1738132"/>
    <lineage>
        <taxon>Eukaryota</taxon>
        <taxon>Fungi</taxon>
        <taxon>Dikarya</taxon>
        <taxon>Basidiomycota</taxon>
        <taxon>Agaricomycotina</taxon>
        <taxon>Agaricomycetes</taxon>
        <taxon>Agaricomycetidae</taxon>
        <taxon>Agaricales</taxon>
        <taxon>Marasmiineae</taxon>
        <taxon>Mycenaceae</taxon>
        <taxon>Roridomyces</taxon>
    </lineage>
</organism>
<dbReference type="InterPro" id="IPR001128">
    <property type="entry name" value="Cyt_P450"/>
</dbReference>
<dbReference type="PRINTS" id="PR00463">
    <property type="entry name" value="EP450I"/>
</dbReference>
<dbReference type="Gene3D" id="1.10.630.10">
    <property type="entry name" value="Cytochrome P450"/>
    <property type="match status" value="1"/>
</dbReference>
<evidence type="ECO:0000313" key="12">
    <source>
        <dbReference type="Proteomes" id="UP001221142"/>
    </source>
</evidence>
<feature type="binding site" description="axial binding residue" evidence="9">
    <location>
        <position position="442"/>
    </location>
    <ligand>
        <name>heme</name>
        <dbReference type="ChEBI" id="CHEBI:30413"/>
    </ligand>
    <ligandPart>
        <name>Fe</name>
        <dbReference type="ChEBI" id="CHEBI:18248"/>
    </ligandPart>
</feature>
<evidence type="ECO:0000256" key="2">
    <source>
        <dbReference type="ARBA" id="ARBA00005179"/>
    </source>
</evidence>
<evidence type="ECO:0000256" key="6">
    <source>
        <dbReference type="ARBA" id="ARBA00023002"/>
    </source>
</evidence>
<evidence type="ECO:0000256" key="4">
    <source>
        <dbReference type="ARBA" id="ARBA00022617"/>
    </source>
</evidence>
<gene>
    <name evidence="11" type="ORF">FB45DRAFT_941452</name>
</gene>
<dbReference type="Proteomes" id="UP001221142">
    <property type="component" value="Unassembled WGS sequence"/>
</dbReference>
<keyword evidence="5 9" id="KW-0479">Metal-binding</keyword>
<proteinExistence type="inferred from homology"/>
<dbReference type="Pfam" id="PF00067">
    <property type="entry name" value="p450"/>
    <property type="match status" value="1"/>
</dbReference>
<comment type="pathway">
    <text evidence="2">Secondary metabolite biosynthesis.</text>
</comment>